<dbReference type="EMBL" id="QVQT01000003">
    <property type="protein sequence ID" value="RFU16687.1"/>
    <property type="molecule type" value="Genomic_DNA"/>
</dbReference>
<dbReference type="GO" id="GO:0006635">
    <property type="term" value="P:fatty acid beta-oxidation"/>
    <property type="evidence" value="ECO:0007669"/>
    <property type="project" value="UniProtKB-UniPathway"/>
</dbReference>
<evidence type="ECO:0000256" key="2">
    <source>
        <dbReference type="ARBA" id="ARBA00023027"/>
    </source>
</evidence>
<dbReference type="SUPFAM" id="SSF48179">
    <property type="entry name" value="6-phosphogluconate dehydrogenase C-terminal domain-like"/>
    <property type="match status" value="2"/>
</dbReference>
<proteinExistence type="predicted"/>
<dbReference type="SUPFAM" id="SSF52096">
    <property type="entry name" value="ClpP/crotonase"/>
    <property type="match status" value="1"/>
</dbReference>
<protein>
    <submittedName>
        <fullName evidence="7">3-hydroxyacyl-CoA dehydrogenase/enoyl-CoA hydratase family protein</fullName>
    </submittedName>
</protein>
<dbReference type="OrthoDB" id="9771883at2"/>
<reference evidence="7 8" key="1">
    <citation type="submission" date="2018-08" db="EMBL/GenBank/DDBJ databases">
        <title>Acidipila sp. 4G-K13, an acidobacterium isolated from forest soil.</title>
        <authorList>
            <person name="Gao Z.-H."/>
            <person name="Qiu L.-H."/>
        </authorList>
    </citation>
    <scope>NUCLEOTIDE SEQUENCE [LARGE SCALE GENOMIC DNA]</scope>
    <source>
        <strain evidence="7 8">4G-K13</strain>
    </source>
</reference>
<dbReference type="Pfam" id="PF16113">
    <property type="entry name" value="ECH_2"/>
    <property type="match status" value="1"/>
</dbReference>
<dbReference type="InterPro" id="IPR045004">
    <property type="entry name" value="ECH_dom"/>
</dbReference>
<dbReference type="Pfam" id="PF00725">
    <property type="entry name" value="3HCDH"/>
    <property type="match status" value="2"/>
</dbReference>
<dbReference type="Gene3D" id="1.10.1040.50">
    <property type="match status" value="1"/>
</dbReference>
<dbReference type="RefSeq" id="WP_117298857.1">
    <property type="nucleotide sequence ID" value="NZ_QVQT02000003.1"/>
</dbReference>
<evidence type="ECO:0000313" key="8">
    <source>
        <dbReference type="Proteomes" id="UP000264702"/>
    </source>
</evidence>
<dbReference type="CDD" id="cd06558">
    <property type="entry name" value="crotonase-like"/>
    <property type="match status" value="1"/>
</dbReference>
<organism evidence="7 8">
    <name type="scientific">Paracidobacterium acidisoli</name>
    <dbReference type="NCBI Taxonomy" id="2303751"/>
    <lineage>
        <taxon>Bacteria</taxon>
        <taxon>Pseudomonadati</taxon>
        <taxon>Acidobacteriota</taxon>
        <taxon>Terriglobia</taxon>
        <taxon>Terriglobales</taxon>
        <taxon>Acidobacteriaceae</taxon>
        <taxon>Paracidobacterium</taxon>
    </lineage>
</organism>
<dbReference type="InterPro" id="IPR029045">
    <property type="entry name" value="ClpP/crotonase-like_dom_sf"/>
</dbReference>
<feature type="domain" description="Enoyl-CoA hydratase/isomerase" evidence="6">
    <location>
        <begin position="510"/>
        <end position="670"/>
    </location>
</feature>
<feature type="domain" description="3-hydroxyacyl-CoA dehydrogenase C-terminal" evidence="4">
    <location>
        <begin position="382"/>
        <end position="438"/>
    </location>
</feature>
<dbReference type="InterPro" id="IPR006176">
    <property type="entry name" value="3-OHacyl-CoA_DH_NAD-bd"/>
</dbReference>
<keyword evidence="2" id="KW-0520">NAD</keyword>
<name>A0A372IP16_9BACT</name>
<dbReference type="InterPro" id="IPR036291">
    <property type="entry name" value="NAD(P)-bd_dom_sf"/>
</dbReference>
<keyword evidence="1" id="KW-0560">Oxidoreductase</keyword>
<dbReference type="Gene3D" id="3.90.226.10">
    <property type="entry name" value="2-enoyl-CoA Hydratase, Chain A, domain 1"/>
    <property type="match status" value="1"/>
</dbReference>
<evidence type="ECO:0000256" key="3">
    <source>
        <dbReference type="ARBA" id="ARBA00049556"/>
    </source>
</evidence>
<feature type="domain" description="3-hydroxyacyl-CoA dehydrogenase C-terminal" evidence="4">
    <location>
        <begin position="209"/>
        <end position="306"/>
    </location>
</feature>
<gene>
    <name evidence="7" type="ORF">D0Y96_07970</name>
</gene>
<comment type="caution">
    <text evidence="7">The sequence shown here is derived from an EMBL/GenBank/DDBJ whole genome shotgun (WGS) entry which is preliminary data.</text>
</comment>
<keyword evidence="8" id="KW-1185">Reference proteome</keyword>
<evidence type="ECO:0000256" key="1">
    <source>
        <dbReference type="ARBA" id="ARBA00023002"/>
    </source>
</evidence>
<evidence type="ECO:0000313" key="7">
    <source>
        <dbReference type="EMBL" id="RFU16687.1"/>
    </source>
</evidence>
<dbReference type="SUPFAM" id="SSF51735">
    <property type="entry name" value="NAD(P)-binding Rossmann-fold domains"/>
    <property type="match status" value="1"/>
</dbReference>
<dbReference type="UniPathway" id="UPA00659"/>
<sequence>MSTLSATVNAAPATLPFLRRAAVLGAGTMGSRIAAHLANAGLAVVLLDIVPANTEGKARSGIASGAVAALLKAKPAAFYEPGNARRVTAGNLEDDLKLLRECDWIIEAVSEDLAIKQVLLETIAPYVRPDAVITTNTSGLPVASIAAKMTPEFRRRWFGTHFFNPPRYMRLLEVIPTAESDAVAVAATADFADRRLGKSIVYARDTPNFIANRIGVFAMLTAVRRMQEQGLTIEDVDALTGSVIGWPRTGTFRLADMVGIDVLAHVAKNFAHSNEADAAAVKLPAFIETMLERKWLGDKAGQGFYKKTGRDSAEKDGSSATDTKKNRLALDYQTLEYRAAARPKFPSVEMAKNADALSERLKLLLSGDVHKDRAAAFLWPLLTGIWNYAADCLPEIADSAAAIDRAMRTGFNWEMGPFEMWDAVGVRASCDRMKAAGEPLSAQAETLLTAGGGSWYQDTRDGRLVFDPAQRAYRPVEEAAGIATAASFRRANGVVRTNPGCSLIDMGEGVALLELHSKKNAIGGDIVSMVTQTLSAGGRYVREFRGFVISGDASDFSVGANLMQLLLAIQEGDWEEVDFAVRGFQGMTAAIKFCPRPVVAAPFGMCLGGGTEICLHAAKRQPHAELYMGLVETGVGLVPGGGGTKEMLLRAIDAAAEASGVSPADMPAKFARSAELQDALRQRFETIAMAKVSTSAAEARGLDLLTDADTITPNRGRLLIEARSEAVHMAEGGYAAPAARMVPVAGEAVLPTLKLGVHLMRQAEYISDHDVKVATQVARILCGGSLTAGSMVSEQYLLDLEREAFLSLCGERRTQERIAYTLQTGKPLRN</sequence>
<evidence type="ECO:0000259" key="5">
    <source>
        <dbReference type="Pfam" id="PF02737"/>
    </source>
</evidence>
<dbReference type="Proteomes" id="UP000264702">
    <property type="component" value="Unassembled WGS sequence"/>
</dbReference>
<dbReference type="InterPro" id="IPR008927">
    <property type="entry name" value="6-PGluconate_DH-like_C_sf"/>
</dbReference>
<feature type="domain" description="3-hydroxyacyl-CoA dehydrogenase NAD binding" evidence="5">
    <location>
        <begin position="21"/>
        <end position="205"/>
    </location>
</feature>
<dbReference type="PANTHER" id="PTHR48075">
    <property type="entry name" value="3-HYDROXYACYL-COA DEHYDROGENASE FAMILY PROTEIN"/>
    <property type="match status" value="1"/>
</dbReference>
<comment type="catalytic activity">
    <reaction evidence="3">
        <text>a (3S)-3-hydroxyacyl-CoA + NAD(+) = a 3-oxoacyl-CoA + NADH + H(+)</text>
        <dbReference type="Rhea" id="RHEA:22432"/>
        <dbReference type="ChEBI" id="CHEBI:15378"/>
        <dbReference type="ChEBI" id="CHEBI:57318"/>
        <dbReference type="ChEBI" id="CHEBI:57540"/>
        <dbReference type="ChEBI" id="CHEBI:57945"/>
        <dbReference type="ChEBI" id="CHEBI:90726"/>
        <dbReference type="EC" id="1.1.1.35"/>
    </reaction>
</comment>
<dbReference type="Pfam" id="PF02737">
    <property type="entry name" value="3HCDH_N"/>
    <property type="match status" value="1"/>
</dbReference>
<accession>A0A372IP16</accession>
<dbReference type="InterPro" id="IPR006108">
    <property type="entry name" value="3HC_DH_C"/>
</dbReference>
<dbReference type="GO" id="GO:0070403">
    <property type="term" value="F:NAD+ binding"/>
    <property type="evidence" value="ECO:0007669"/>
    <property type="project" value="InterPro"/>
</dbReference>
<dbReference type="GO" id="GO:0003857">
    <property type="term" value="F:(3S)-3-hydroxyacyl-CoA dehydrogenase (NAD+) activity"/>
    <property type="evidence" value="ECO:0007669"/>
    <property type="project" value="UniProtKB-EC"/>
</dbReference>
<evidence type="ECO:0000259" key="6">
    <source>
        <dbReference type="Pfam" id="PF16113"/>
    </source>
</evidence>
<evidence type="ECO:0000259" key="4">
    <source>
        <dbReference type="Pfam" id="PF00725"/>
    </source>
</evidence>
<dbReference type="Gene3D" id="3.40.50.720">
    <property type="entry name" value="NAD(P)-binding Rossmann-like Domain"/>
    <property type="match status" value="1"/>
</dbReference>
<dbReference type="PANTHER" id="PTHR48075:SF7">
    <property type="entry name" value="3-HYDROXYACYL-COA DEHYDROGENASE-RELATED"/>
    <property type="match status" value="1"/>
</dbReference>
<dbReference type="AlphaFoldDB" id="A0A372IP16"/>